<dbReference type="InterPro" id="IPR038005">
    <property type="entry name" value="RX-like_CC"/>
</dbReference>
<dbReference type="InterPro" id="IPR042197">
    <property type="entry name" value="Apaf_helical"/>
</dbReference>
<evidence type="ECO:0000256" key="2">
    <source>
        <dbReference type="ARBA" id="ARBA00022741"/>
    </source>
</evidence>
<feature type="domain" description="Disease resistance N-terminal" evidence="7">
    <location>
        <begin position="11"/>
        <end position="98"/>
    </location>
</feature>
<accession>A0A2Z6NE98</accession>
<keyword evidence="3" id="KW-0611">Plant defense</keyword>
<dbReference type="PANTHER" id="PTHR36766:SF61">
    <property type="entry name" value="NB-ARC DOMAIN DISEASE RESISTANCE PROTEIN"/>
    <property type="match status" value="1"/>
</dbReference>
<dbReference type="InterPro" id="IPR041118">
    <property type="entry name" value="Rx_N"/>
</dbReference>
<dbReference type="InterPro" id="IPR027417">
    <property type="entry name" value="P-loop_NTPase"/>
</dbReference>
<dbReference type="InterPro" id="IPR036388">
    <property type="entry name" value="WH-like_DNA-bd_sf"/>
</dbReference>
<evidence type="ECO:0000313" key="10">
    <source>
        <dbReference type="EMBL" id="GAU30049.1"/>
    </source>
</evidence>
<feature type="compositionally biased region" description="Polar residues" evidence="5">
    <location>
        <begin position="890"/>
        <end position="901"/>
    </location>
</feature>
<feature type="region of interest" description="Disordered" evidence="5">
    <location>
        <begin position="866"/>
        <end position="901"/>
    </location>
</feature>
<dbReference type="Proteomes" id="UP000242715">
    <property type="component" value="Unassembled WGS sequence"/>
</dbReference>
<dbReference type="GO" id="GO:0005524">
    <property type="term" value="F:ATP binding"/>
    <property type="evidence" value="ECO:0007669"/>
    <property type="project" value="UniProtKB-KW"/>
</dbReference>
<protein>
    <submittedName>
        <fullName evidence="10">Uncharacterized protein</fullName>
    </submittedName>
</protein>
<dbReference type="InterPro" id="IPR002182">
    <property type="entry name" value="NB-ARC"/>
</dbReference>
<dbReference type="GO" id="GO:0051707">
    <property type="term" value="P:response to other organism"/>
    <property type="evidence" value="ECO:0007669"/>
    <property type="project" value="UniProtKB-ARBA"/>
</dbReference>
<feature type="domain" description="Disease resistance R13L4/SHOC-2-like LRR" evidence="9">
    <location>
        <begin position="580"/>
        <end position="775"/>
    </location>
</feature>
<dbReference type="GO" id="GO:0043531">
    <property type="term" value="F:ADP binding"/>
    <property type="evidence" value="ECO:0007669"/>
    <property type="project" value="InterPro"/>
</dbReference>
<keyword evidence="2" id="KW-0547">Nucleotide-binding</keyword>
<evidence type="ECO:0000313" key="11">
    <source>
        <dbReference type="Proteomes" id="UP000242715"/>
    </source>
</evidence>
<sequence length="901" mass="102384">MAESFVFDIADSLLGKLASYAYQEASKAYGVYEDLQEIKDTLSIVRGLLLDAEEKKDQKHGLREWLRQIQNICTNAEDVLDGFECQKMHKQVVEASGSTRMKVQHFFSSSNSLAFRFKMARQIKDIKGRLDKVAADGAKFSLATMSLDPGIIVQRREITHSHIDSLDVIGRENEREEIVKLLMQPHPQGDGVGDKSLCVIPIVGIGGLGKTTLAKLVFNDKRMDQLFQLKMWVCISDDFDIRQIMIKIINSASASAPTTALAHQENISNFDIEQLQSRLRYKLSGQKFLLVLDDIWNDDRAKWLQLKDLIKGGAIGSKIIATTRSNSIATMMGTFPSYVLEGLSPQNCLSLFVKWAFKDGEEEKYPNLVEIGKEIVRKCRGVPLAVRTLGSSLFSKFDLNKWIFVRDSEIWNLKQNKDDILPALKLSYDQMPSHLRHCFTYFSLYPKDFGFTSVQITKLWVALGLLQPQDGNQKLENIARDYIDELHSRSFLQEFEDFGHFYYFKVHDLVHDLALYVANDECVVVDTHTRNISEQVRHFSIVENGSLDSALFPKSTSVRTILFPIEGVGLESESMLDTWVLRYKYLRILDLSDSSFETLPNSITKLKHLRVLNLSNNCKIKRLPHSICNLQILQVLSLSGCMQFESLPKELGKLISLRQLYITTKQSVLSQNVFANLTNLQTLSFEYCDSLELLFDGVQLTSLETLIVRSCGSLQSLPSYILPRLEALLVIDCKSLDLSPPENHTLQNPTRIWKMTFLHLQNKIPWLWTLPEWIEGVAETLQTLILINLYELSKLPECLTRMTRLKMLHIAGCPRLDYLPSGMQHLTALDDLTINGCPDLCRQCQPHSGEYWPMISHIKGVSIGEPGVEEPSIREPGVEEPQEGGVSESLFSNTDQLPYLW</sequence>
<dbReference type="Gene3D" id="3.80.10.10">
    <property type="entry name" value="Ribonuclease Inhibitor"/>
    <property type="match status" value="2"/>
</dbReference>
<dbReference type="Gene3D" id="1.10.8.430">
    <property type="entry name" value="Helical domain of apoptotic protease-activating factors"/>
    <property type="match status" value="1"/>
</dbReference>
<dbReference type="GO" id="GO:0006952">
    <property type="term" value="P:defense response"/>
    <property type="evidence" value="ECO:0007669"/>
    <property type="project" value="UniProtKB-KW"/>
</dbReference>
<keyword evidence="1" id="KW-0677">Repeat</keyword>
<dbReference type="PRINTS" id="PR00364">
    <property type="entry name" value="DISEASERSIST"/>
</dbReference>
<dbReference type="EMBL" id="DF973414">
    <property type="protein sequence ID" value="GAU30049.1"/>
    <property type="molecule type" value="Genomic_DNA"/>
</dbReference>
<dbReference type="Pfam" id="PF18052">
    <property type="entry name" value="Rx_N"/>
    <property type="match status" value="1"/>
</dbReference>
<evidence type="ECO:0000259" key="6">
    <source>
        <dbReference type="Pfam" id="PF00931"/>
    </source>
</evidence>
<evidence type="ECO:0000259" key="8">
    <source>
        <dbReference type="Pfam" id="PF23559"/>
    </source>
</evidence>
<dbReference type="Gene3D" id="3.40.50.300">
    <property type="entry name" value="P-loop containing nucleotide triphosphate hydrolases"/>
    <property type="match status" value="1"/>
</dbReference>
<dbReference type="SUPFAM" id="SSF52540">
    <property type="entry name" value="P-loop containing nucleoside triphosphate hydrolases"/>
    <property type="match status" value="1"/>
</dbReference>
<dbReference type="SUPFAM" id="SSF52058">
    <property type="entry name" value="L domain-like"/>
    <property type="match status" value="1"/>
</dbReference>
<dbReference type="CDD" id="cd14798">
    <property type="entry name" value="RX-CC_like"/>
    <property type="match status" value="1"/>
</dbReference>
<dbReference type="Gene3D" id="1.20.5.4130">
    <property type="match status" value="1"/>
</dbReference>
<reference evidence="11" key="1">
    <citation type="journal article" date="2017" name="Front. Plant Sci.">
        <title>Climate Clever Clovers: New Paradigm to Reduce the Environmental Footprint of Ruminants by Breeding Low Methanogenic Forages Utilizing Haplotype Variation.</title>
        <authorList>
            <person name="Kaur P."/>
            <person name="Appels R."/>
            <person name="Bayer P.E."/>
            <person name="Keeble-Gagnere G."/>
            <person name="Wang J."/>
            <person name="Hirakawa H."/>
            <person name="Shirasawa K."/>
            <person name="Vercoe P."/>
            <person name="Stefanova K."/>
            <person name="Durmic Z."/>
            <person name="Nichols P."/>
            <person name="Revell C."/>
            <person name="Isobe S.N."/>
            <person name="Edwards D."/>
            <person name="Erskine W."/>
        </authorList>
    </citation>
    <scope>NUCLEOTIDE SEQUENCE [LARGE SCALE GENOMIC DNA]</scope>
    <source>
        <strain evidence="11">cv. Daliak</strain>
    </source>
</reference>
<dbReference type="Pfam" id="PF00931">
    <property type="entry name" value="NB-ARC"/>
    <property type="match status" value="1"/>
</dbReference>
<dbReference type="InterPro" id="IPR032675">
    <property type="entry name" value="LRR_dom_sf"/>
</dbReference>
<evidence type="ECO:0000256" key="1">
    <source>
        <dbReference type="ARBA" id="ARBA00022737"/>
    </source>
</evidence>
<proteinExistence type="predicted"/>
<dbReference type="Gene3D" id="1.10.10.10">
    <property type="entry name" value="Winged helix-like DNA-binding domain superfamily/Winged helix DNA-binding domain"/>
    <property type="match status" value="1"/>
</dbReference>
<dbReference type="PROSITE" id="PS51450">
    <property type="entry name" value="LRR"/>
    <property type="match status" value="1"/>
</dbReference>
<dbReference type="Pfam" id="PF23598">
    <property type="entry name" value="LRR_14"/>
    <property type="match status" value="1"/>
</dbReference>
<dbReference type="OrthoDB" id="2018467at2759"/>
<dbReference type="InterPro" id="IPR001611">
    <property type="entry name" value="Leu-rich_rpt"/>
</dbReference>
<dbReference type="FunFam" id="1.10.10.10:FF:000322">
    <property type="entry name" value="Probable disease resistance protein At1g63360"/>
    <property type="match status" value="1"/>
</dbReference>
<name>A0A2Z6NE98_TRISU</name>
<keyword evidence="4" id="KW-0067">ATP-binding</keyword>
<feature type="domain" description="Disease resistance protein winged helix" evidence="8">
    <location>
        <begin position="444"/>
        <end position="514"/>
    </location>
</feature>
<evidence type="ECO:0000256" key="5">
    <source>
        <dbReference type="SAM" id="MobiDB-lite"/>
    </source>
</evidence>
<keyword evidence="11" id="KW-1185">Reference proteome</keyword>
<evidence type="ECO:0000256" key="4">
    <source>
        <dbReference type="ARBA" id="ARBA00022840"/>
    </source>
</evidence>
<feature type="domain" description="NB-ARC" evidence="6">
    <location>
        <begin position="193"/>
        <end position="358"/>
    </location>
</feature>
<dbReference type="PANTHER" id="PTHR36766">
    <property type="entry name" value="PLANT BROAD-SPECTRUM MILDEW RESISTANCE PROTEIN RPW8"/>
    <property type="match status" value="1"/>
</dbReference>
<organism evidence="10 11">
    <name type="scientific">Trifolium subterraneum</name>
    <name type="common">Subterranean clover</name>
    <dbReference type="NCBI Taxonomy" id="3900"/>
    <lineage>
        <taxon>Eukaryota</taxon>
        <taxon>Viridiplantae</taxon>
        <taxon>Streptophyta</taxon>
        <taxon>Embryophyta</taxon>
        <taxon>Tracheophyta</taxon>
        <taxon>Spermatophyta</taxon>
        <taxon>Magnoliopsida</taxon>
        <taxon>eudicotyledons</taxon>
        <taxon>Gunneridae</taxon>
        <taxon>Pentapetalae</taxon>
        <taxon>rosids</taxon>
        <taxon>fabids</taxon>
        <taxon>Fabales</taxon>
        <taxon>Fabaceae</taxon>
        <taxon>Papilionoideae</taxon>
        <taxon>50 kb inversion clade</taxon>
        <taxon>NPAAA clade</taxon>
        <taxon>Hologalegina</taxon>
        <taxon>IRL clade</taxon>
        <taxon>Trifolieae</taxon>
        <taxon>Trifolium</taxon>
    </lineage>
</organism>
<dbReference type="AlphaFoldDB" id="A0A2Z6NE98"/>
<gene>
    <name evidence="10" type="ORF">TSUD_332180</name>
</gene>
<dbReference type="InterPro" id="IPR055414">
    <property type="entry name" value="LRR_R13L4/SHOC2-like"/>
</dbReference>
<dbReference type="InterPro" id="IPR058922">
    <property type="entry name" value="WHD_DRP"/>
</dbReference>
<evidence type="ECO:0000259" key="7">
    <source>
        <dbReference type="Pfam" id="PF18052"/>
    </source>
</evidence>
<dbReference type="Pfam" id="PF23559">
    <property type="entry name" value="WHD_DRP"/>
    <property type="match status" value="1"/>
</dbReference>
<evidence type="ECO:0000256" key="3">
    <source>
        <dbReference type="ARBA" id="ARBA00022821"/>
    </source>
</evidence>
<evidence type="ECO:0000259" key="9">
    <source>
        <dbReference type="Pfam" id="PF23598"/>
    </source>
</evidence>